<evidence type="ECO:0000259" key="5">
    <source>
        <dbReference type="PROSITE" id="PS50977"/>
    </source>
</evidence>
<evidence type="ECO:0000256" key="4">
    <source>
        <dbReference type="PROSITE-ProRule" id="PRU00335"/>
    </source>
</evidence>
<dbReference type="FunFam" id="1.10.10.60:FF:000141">
    <property type="entry name" value="TetR family transcriptional regulator"/>
    <property type="match status" value="1"/>
</dbReference>
<dbReference type="EMBL" id="BIFS01000002">
    <property type="protein sequence ID" value="GCE23283.1"/>
    <property type="molecule type" value="Genomic_DNA"/>
</dbReference>
<comment type="caution">
    <text evidence="6">The sequence shown here is derived from an EMBL/GenBank/DDBJ whole genome shotgun (WGS) entry which is preliminary data.</text>
</comment>
<dbReference type="SUPFAM" id="SSF48498">
    <property type="entry name" value="Tetracyclin repressor-like, C-terminal domain"/>
    <property type="match status" value="1"/>
</dbReference>
<name>A0A402AW82_9CHLR</name>
<dbReference type="AlphaFoldDB" id="A0A402AW82"/>
<dbReference type="InterPro" id="IPR023772">
    <property type="entry name" value="DNA-bd_HTH_TetR-type_CS"/>
</dbReference>
<dbReference type="PANTHER" id="PTHR30055">
    <property type="entry name" value="HTH-TYPE TRANSCRIPTIONAL REGULATOR RUTR"/>
    <property type="match status" value="1"/>
</dbReference>
<dbReference type="InterPro" id="IPR009057">
    <property type="entry name" value="Homeodomain-like_sf"/>
</dbReference>
<reference evidence="7" key="1">
    <citation type="submission" date="2018-12" db="EMBL/GenBank/DDBJ databases">
        <title>Tengunoibacter tsumagoiensis gen. nov., sp. nov., Dictyobacter kobayashii sp. nov., D. alpinus sp. nov., and D. joshuensis sp. nov. and description of Dictyobacteraceae fam. nov. within the order Ktedonobacterales isolated from Tengu-no-mugimeshi.</title>
        <authorList>
            <person name="Wang C.M."/>
            <person name="Zheng Y."/>
            <person name="Sakai Y."/>
            <person name="Toyoda A."/>
            <person name="Minakuchi Y."/>
            <person name="Abe K."/>
            <person name="Yokota A."/>
            <person name="Yabe S."/>
        </authorList>
    </citation>
    <scope>NUCLEOTIDE SEQUENCE [LARGE SCALE GENOMIC DNA]</scope>
    <source>
        <strain evidence="7">Uno11</strain>
    </source>
</reference>
<dbReference type="InterPro" id="IPR001647">
    <property type="entry name" value="HTH_TetR"/>
</dbReference>
<dbReference type="PANTHER" id="PTHR30055:SF234">
    <property type="entry name" value="HTH-TYPE TRANSCRIPTIONAL REGULATOR BETI"/>
    <property type="match status" value="1"/>
</dbReference>
<keyword evidence="2 4" id="KW-0238">DNA-binding</keyword>
<feature type="DNA-binding region" description="H-T-H motif" evidence="4">
    <location>
        <begin position="39"/>
        <end position="58"/>
    </location>
</feature>
<dbReference type="InterPro" id="IPR036271">
    <property type="entry name" value="Tet_transcr_reg_TetR-rel_C_sf"/>
</dbReference>
<dbReference type="SUPFAM" id="SSF46689">
    <property type="entry name" value="Homeodomain-like"/>
    <property type="match status" value="1"/>
</dbReference>
<dbReference type="PROSITE" id="PS01081">
    <property type="entry name" value="HTH_TETR_1"/>
    <property type="match status" value="1"/>
</dbReference>
<dbReference type="RefSeq" id="WP_126556747.1">
    <property type="nucleotide sequence ID" value="NZ_BIFS01000002.1"/>
</dbReference>
<evidence type="ECO:0000256" key="2">
    <source>
        <dbReference type="ARBA" id="ARBA00023125"/>
    </source>
</evidence>
<keyword evidence="1" id="KW-0805">Transcription regulation</keyword>
<keyword evidence="7" id="KW-1185">Reference proteome</keyword>
<dbReference type="Pfam" id="PF00440">
    <property type="entry name" value="TetR_N"/>
    <property type="match status" value="1"/>
</dbReference>
<proteinExistence type="predicted"/>
<accession>A0A402AW82</accession>
<evidence type="ECO:0000313" key="7">
    <source>
        <dbReference type="Proteomes" id="UP000287188"/>
    </source>
</evidence>
<dbReference type="GO" id="GO:0003700">
    <property type="term" value="F:DNA-binding transcription factor activity"/>
    <property type="evidence" value="ECO:0007669"/>
    <property type="project" value="TreeGrafter"/>
</dbReference>
<dbReference type="GO" id="GO:0000976">
    <property type="term" value="F:transcription cis-regulatory region binding"/>
    <property type="evidence" value="ECO:0007669"/>
    <property type="project" value="TreeGrafter"/>
</dbReference>
<keyword evidence="3" id="KW-0804">Transcription</keyword>
<organism evidence="6 7">
    <name type="scientific">Dictyobacter kobayashii</name>
    <dbReference type="NCBI Taxonomy" id="2014872"/>
    <lineage>
        <taxon>Bacteria</taxon>
        <taxon>Bacillati</taxon>
        <taxon>Chloroflexota</taxon>
        <taxon>Ktedonobacteria</taxon>
        <taxon>Ktedonobacterales</taxon>
        <taxon>Dictyobacteraceae</taxon>
        <taxon>Dictyobacter</taxon>
    </lineage>
</organism>
<dbReference type="Gene3D" id="1.10.357.10">
    <property type="entry name" value="Tetracycline Repressor, domain 2"/>
    <property type="match status" value="1"/>
</dbReference>
<dbReference type="GO" id="GO:0045892">
    <property type="term" value="P:negative regulation of DNA-templated transcription"/>
    <property type="evidence" value="ECO:0007669"/>
    <property type="project" value="UniProtKB-ARBA"/>
</dbReference>
<feature type="domain" description="HTH tetR-type" evidence="5">
    <location>
        <begin position="16"/>
        <end position="76"/>
    </location>
</feature>
<dbReference type="PRINTS" id="PR00455">
    <property type="entry name" value="HTHTETR"/>
</dbReference>
<dbReference type="PROSITE" id="PS50977">
    <property type="entry name" value="HTH_TETR_2"/>
    <property type="match status" value="1"/>
</dbReference>
<protein>
    <recommendedName>
        <fullName evidence="5">HTH tetR-type domain-containing protein</fullName>
    </recommendedName>
</protein>
<dbReference type="OrthoDB" id="9809994at2"/>
<evidence type="ECO:0000256" key="3">
    <source>
        <dbReference type="ARBA" id="ARBA00023163"/>
    </source>
</evidence>
<gene>
    <name evidence="6" type="ORF">KDK_70830</name>
</gene>
<evidence type="ECO:0000313" key="6">
    <source>
        <dbReference type="EMBL" id="GCE23283.1"/>
    </source>
</evidence>
<dbReference type="Proteomes" id="UP000287188">
    <property type="component" value="Unassembled WGS sequence"/>
</dbReference>
<evidence type="ECO:0000256" key="1">
    <source>
        <dbReference type="ARBA" id="ARBA00023015"/>
    </source>
</evidence>
<dbReference type="InterPro" id="IPR050109">
    <property type="entry name" value="HTH-type_TetR-like_transc_reg"/>
</dbReference>
<sequence>MPSVHIHTSLKERQREQREQLILQVAEEVLLEKGYYETSMEEIAVRVGISKGTIYLHFRGKDELIAAILQRDLRLILDNLDTVIAQYTTARTKFEALLTFLNNGLLCKNSQLLSSIYNGVDIQRKLKEQSSFVREVIEFLFVHITRIVEEGKKAGEITTTIATPVIARTFLALITPRSYDALLQQKYHTSMNSDETIQQIGKIFFEGITNKK</sequence>